<sequence length="757" mass="84397">MSPQSTGWGGSRRLLRQVRDLMQSGGHWQDRLDRLVRLIADDMVAEVCSLYVLRAGEVLELFATWGLRPEAVHRTRLRMGEGIVGEVALTGRALSLPEAQEHPNFAYRPETGEEVYHSMLGVPLLREGRVIGVLAVQNKTRRSYTEDEIETLEIVAMVLVELIGGAGLIGEEEERHTDSTTTLPLRLSGITLHEGVAMGEAVSHERGIVIKQIVAEDVGGELQRLDHSLHEMLGALDNLLERSELAESGEHREVLETYRMFAADRGWIERLREAVRGGLTAEAAVQRVQKDMRTRMSKVRDPYIRERYSDMEDLGNRLLHHLLGAEGSAEANDLPDDMILVARTLGPAELLDYDPARLRGVVLEEGGPTAHVAIVARALGIPMLGRCPDLLSLVRPGDFMILDGDHGQVLLRPRLSVREHFADAIEVREQRRALFAYNRDLPSETKDGTRVSLQVNAGLLLDISQAHDCGAEGIGLYRTEVPFMVREAFPDVPTQTEFYDRVLTLAEDKPVTFRTLDIGGDKALPYWGGTPDENPVMGWRAIRIGLDRPAMLRRQLRAFLKASEKRHLRLMFPMISDVSELTRARNLLDREMERHLQNGGSEPARLEVGAMLEVPALAWQLPALFERSDFVSLGSNDLFQFFFASDRGNPRLARRYDVLSPPALNFLKGVMRQADEAGAQISLCGEMAGHPLEALAALGCGFRILSMPPASVGQIRTMIRSLDLAELEEFIDDLVVRPDHSVREVLRGYAIDHGISI</sequence>
<reference evidence="16" key="1">
    <citation type="journal article" date="2019" name="Int. J. Syst. Evol. Microbiol.">
        <title>The Global Catalogue of Microorganisms (GCM) 10K type strain sequencing project: providing services to taxonomists for standard genome sequencing and annotation.</title>
        <authorList>
            <consortium name="The Broad Institute Genomics Platform"/>
            <consortium name="The Broad Institute Genome Sequencing Center for Infectious Disease"/>
            <person name="Wu L."/>
            <person name="Ma J."/>
        </authorList>
    </citation>
    <scope>NUCLEOTIDE SEQUENCE [LARGE SCALE GENOMIC DNA]</scope>
    <source>
        <strain evidence="16">CECT 8472</strain>
    </source>
</reference>
<comment type="catalytic activity">
    <reaction evidence="1">
        <text>L-histidyl-[protein] + phosphoenolpyruvate = N(pros)-phospho-L-histidyl-[protein] + pyruvate</text>
        <dbReference type="Rhea" id="RHEA:23880"/>
        <dbReference type="Rhea" id="RHEA-COMP:9745"/>
        <dbReference type="Rhea" id="RHEA-COMP:9746"/>
        <dbReference type="ChEBI" id="CHEBI:15361"/>
        <dbReference type="ChEBI" id="CHEBI:29979"/>
        <dbReference type="ChEBI" id="CHEBI:58702"/>
        <dbReference type="ChEBI" id="CHEBI:64837"/>
        <dbReference type="EC" id="2.7.3.9"/>
    </reaction>
</comment>
<dbReference type="Pfam" id="PF05524">
    <property type="entry name" value="PEP-utilisers_N"/>
    <property type="match status" value="1"/>
</dbReference>
<dbReference type="Proteomes" id="UP001595799">
    <property type="component" value="Unassembled WGS sequence"/>
</dbReference>
<dbReference type="Pfam" id="PF00391">
    <property type="entry name" value="PEP-utilizers"/>
    <property type="match status" value="1"/>
</dbReference>
<dbReference type="PANTHER" id="PTHR46244">
    <property type="entry name" value="PHOSPHOENOLPYRUVATE-PROTEIN PHOSPHOTRANSFERASE"/>
    <property type="match status" value="1"/>
</dbReference>
<keyword evidence="8" id="KW-0762">Sugar transport</keyword>
<dbReference type="InterPro" id="IPR008731">
    <property type="entry name" value="PTS_EIN"/>
</dbReference>
<protein>
    <recommendedName>
        <fullName evidence="5">phosphoenolpyruvate--protein phosphotransferase</fullName>
        <ecNumber evidence="5">2.7.3.9</ecNumber>
    </recommendedName>
</protein>
<evidence type="ECO:0000313" key="16">
    <source>
        <dbReference type="Proteomes" id="UP001595799"/>
    </source>
</evidence>
<comment type="similarity">
    <text evidence="4">Belongs to the PEP-utilizing enzyme family.</text>
</comment>
<keyword evidence="13" id="KW-0460">Magnesium</keyword>
<dbReference type="InterPro" id="IPR003018">
    <property type="entry name" value="GAF"/>
</dbReference>
<keyword evidence="7" id="KW-0963">Cytoplasm</keyword>
<dbReference type="InterPro" id="IPR008279">
    <property type="entry name" value="PEP-util_enz_mobile_dom"/>
</dbReference>
<dbReference type="InterPro" id="IPR006318">
    <property type="entry name" value="PTS_EI-like"/>
</dbReference>
<keyword evidence="10" id="KW-0598">Phosphotransferase system</keyword>
<name>A0ABV8UI07_9PROT</name>
<dbReference type="Gene3D" id="3.20.20.60">
    <property type="entry name" value="Phosphoenolpyruvate-binding domains"/>
    <property type="match status" value="1"/>
</dbReference>
<dbReference type="InterPro" id="IPR036637">
    <property type="entry name" value="Phosphohistidine_dom_sf"/>
</dbReference>
<evidence type="ECO:0000259" key="14">
    <source>
        <dbReference type="SMART" id="SM00065"/>
    </source>
</evidence>
<evidence type="ECO:0000256" key="10">
    <source>
        <dbReference type="ARBA" id="ARBA00022683"/>
    </source>
</evidence>
<gene>
    <name evidence="15" type="primary">ptsP</name>
    <name evidence="15" type="ORF">ACFOW6_03880</name>
</gene>
<dbReference type="GO" id="GO:0008965">
    <property type="term" value="F:phosphoenolpyruvate-protein phosphotransferase activity"/>
    <property type="evidence" value="ECO:0007669"/>
    <property type="project" value="UniProtKB-EC"/>
</dbReference>
<dbReference type="SMART" id="SM00065">
    <property type="entry name" value="GAF"/>
    <property type="match status" value="1"/>
</dbReference>
<evidence type="ECO:0000256" key="5">
    <source>
        <dbReference type="ARBA" id="ARBA00012232"/>
    </source>
</evidence>
<accession>A0ABV8UI07</accession>
<dbReference type="EC" id="2.7.3.9" evidence="5"/>
<evidence type="ECO:0000256" key="3">
    <source>
        <dbReference type="ARBA" id="ARBA00004496"/>
    </source>
</evidence>
<proteinExistence type="inferred from homology"/>
<evidence type="ECO:0000256" key="6">
    <source>
        <dbReference type="ARBA" id="ARBA00022448"/>
    </source>
</evidence>
<dbReference type="InterPro" id="IPR015813">
    <property type="entry name" value="Pyrv/PenolPyrv_kinase-like_dom"/>
</dbReference>
<keyword evidence="11" id="KW-0479">Metal-binding</keyword>
<evidence type="ECO:0000256" key="11">
    <source>
        <dbReference type="ARBA" id="ARBA00022723"/>
    </source>
</evidence>
<keyword evidence="16" id="KW-1185">Reference proteome</keyword>
<comment type="caution">
    <text evidence="15">The sequence shown here is derived from an EMBL/GenBank/DDBJ whole genome shotgun (WGS) entry which is preliminary data.</text>
</comment>
<comment type="cofactor">
    <cofactor evidence="2">
        <name>Mg(2+)</name>
        <dbReference type="ChEBI" id="CHEBI:18420"/>
    </cofactor>
</comment>
<dbReference type="PRINTS" id="PR01736">
    <property type="entry name" value="PHPHTRNFRASE"/>
</dbReference>
<comment type="subcellular location">
    <subcellularLocation>
        <location evidence="3">Cytoplasm</location>
    </subcellularLocation>
</comment>
<evidence type="ECO:0000256" key="1">
    <source>
        <dbReference type="ARBA" id="ARBA00000683"/>
    </source>
</evidence>
<dbReference type="Pfam" id="PF01590">
    <property type="entry name" value="GAF"/>
    <property type="match status" value="1"/>
</dbReference>
<dbReference type="Gene3D" id="3.30.450.40">
    <property type="match status" value="1"/>
</dbReference>
<feature type="domain" description="GAF" evidence="14">
    <location>
        <begin position="27"/>
        <end position="173"/>
    </location>
</feature>
<keyword evidence="12" id="KW-0418">Kinase</keyword>
<dbReference type="Pfam" id="PF02896">
    <property type="entry name" value="PEP-utilizers_C"/>
    <property type="match status" value="1"/>
</dbReference>
<dbReference type="EMBL" id="JBHSCW010000002">
    <property type="protein sequence ID" value="MFC4350679.1"/>
    <property type="molecule type" value="Genomic_DNA"/>
</dbReference>
<dbReference type="PANTHER" id="PTHR46244:SF6">
    <property type="entry name" value="PHOSPHOENOLPYRUVATE-PROTEIN PHOSPHOTRANSFERASE"/>
    <property type="match status" value="1"/>
</dbReference>
<keyword evidence="6" id="KW-0813">Transport</keyword>
<dbReference type="SUPFAM" id="SSF52009">
    <property type="entry name" value="Phosphohistidine domain"/>
    <property type="match status" value="1"/>
</dbReference>
<keyword evidence="9 15" id="KW-0808">Transferase</keyword>
<dbReference type="InterPro" id="IPR036618">
    <property type="entry name" value="PtsI_HPr-bd_sf"/>
</dbReference>
<evidence type="ECO:0000256" key="13">
    <source>
        <dbReference type="ARBA" id="ARBA00022842"/>
    </source>
</evidence>
<dbReference type="InterPro" id="IPR029016">
    <property type="entry name" value="GAF-like_dom_sf"/>
</dbReference>
<dbReference type="Gene3D" id="1.10.274.10">
    <property type="entry name" value="PtsI, HPr-binding domain"/>
    <property type="match status" value="1"/>
</dbReference>
<dbReference type="NCBIfam" id="TIGR01417">
    <property type="entry name" value="PTS_I_fam"/>
    <property type="match status" value="1"/>
</dbReference>
<dbReference type="InterPro" id="IPR000121">
    <property type="entry name" value="PEP_util_C"/>
</dbReference>
<evidence type="ECO:0000256" key="8">
    <source>
        <dbReference type="ARBA" id="ARBA00022597"/>
    </source>
</evidence>
<evidence type="ECO:0000256" key="9">
    <source>
        <dbReference type="ARBA" id="ARBA00022679"/>
    </source>
</evidence>
<evidence type="ECO:0000313" key="15">
    <source>
        <dbReference type="EMBL" id="MFC4350679.1"/>
    </source>
</evidence>
<dbReference type="Gene3D" id="3.50.30.10">
    <property type="entry name" value="Phosphohistidine domain"/>
    <property type="match status" value="1"/>
</dbReference>
<organism evidence="15 16">
    <name type="scientific">Fodinicurvata halophila</name>
    <dbReference type="NCBI Taxonomy" id="1419723"/>
    <lineage>
        <taxon>Bacteria</taxon>
        <taxon>Pseudomonadati</taxon>
        <taxon>Pseudomonadota</taxon>
        <taxon>Alphaproteobacteria</taxon>
        <taxon>Rhodospirillales</taxon>
        <taxon>Rhodovibrionaceae</taxon>
        <taxon>Fodinicurvata</taxon>
    </lineage>
</organism>
<evidence type="ECO:0000256" key="12">
    <source>
        <dbReference type="ARBA" id="ARBA00022777"/>
    </source>
</evidence>
<evidence type="ECO:0000256" key="7">
    <source>
        <dbReference type="ARBA" id="ARBA00022490"/>
    </source>
</evidence>
<dbReference type="SUPFAM" id="SSF47831">
    <property type="entry name" value="Enzyme I of the PEP:sugar phosphotransferase system HPr-binding (sub)domain"/>
    <property type="match status" value="1"/>
</dbReference>
<dbReference type="SUPFAM" id="SSF51621">
    <property type="entry name" value="Phosphoenolpyruvate/pyruvate domain"/>
    <property type="match status" value="1"/>
</dbReference>
<dbReference type="RefSeq" id="WP_382421025.1">
    <property type="nucleotide sequence ID" value="NZ_JBHSCW010000002.1"/>
</dbReference>
<dbReference type="SUPFAM" id="SSF55781">
    <property type="entry name" value="GAF domain-like"/>
    <property type="match status" value="1"/>
</dbReference>
<dbReference type="InterPro" id="IPR040442">
    <property type="entry name" value="Pyrv_kinase-like_dom_sf"/>
</dbReference>
<evidence type="ECO:0000256" key="2">
    <source>
        <dbReference type="ARBA" id="ARBA00001946"/>
    </source>
</evidence>
<evidence type="ECO:0000256" key="4">
    <source>
        <dbReference type="ARBA" id="ARBA00007837"/>
    </source>
</evidence>
<dbReference type="InterPro" id="IPR050499">
    <property type="entry name" value="PEP-utilizing_PTS_enzyme"/>
</dbReference>